<sequence>MRFLFGRRPLKTVPSFQPMVPAEVEKDLGLYVYALCDPATGRPFYVGQGRRSRPNQHFTEAVEADRGERALSDKLEVILDIWRAGEAVEIVFLRRGIKDEETLDDVEAAVIDALNLGAAEALTNQLSGNDVEARGFLSLDAACGRFAPPVDPGPYDAVFLLNIARSRARGLSVYDAARGDWSFGEKQRAWNAVAVAVERGVGVACFGIDDWQPRNGKWAFVGDEIEAPDLVGVSYRRILERHPFWQRNGGRLIVSFDGEGNYLPLWGEKEPEWTPLAPPPPKKQRRFWWG</sequence>
<organism evidence="2 3">
    <name type="scientific">Parvularcula lutaonensis</name>
    <dbReference type="NCBI Taxonomy" id="491923"/>
    <lineage>
        <taxon>Bacteria</taxon>
        <taxon>Pseudomonadati</taxon>
        <taxon>Pseudomonadota</taxon>
        <taxon>Alphaproteobacteria</taxon>
        <taxon>Parvularculales</taxon>
        <taxon>Parvularculaceae</taxon>
        <taxon>Parvularcula</taxon>
    </lineage>
</organism>
<name>A0ABV7M7X8_9PROT</name>
<gene>
    <name evidence="2" type="ORF">ACFONP_02190</name>
</gene>
<dbReference type="EMBL" id="JBHRVA010000002">
    <property type="protein sequence ID" value="MFC3301540.1"/>
    <property type="molecule type" value="Genomic_DNA"/>
</dbReference>
<proteinExistence type="predicted"/>
<keyword evidence="3" id="KW-1185">Reference proteome</keyword>
<dbReference type="PROSITE" id="PS50164">
    <property type="entry name" value="GIY_YIG"/>
    <property type="match status" value="1"/>
</dbReference>
<accession>A0ABV7M7X8</accession>
<dbReference type="Pfam" id="PF22945">
    <property type="entry name" value="LEM-3_GIY-YIG"/>
    <property type="match status" value="1"/>
</dbReference>
<protein>
    <recommendedName>
        <fullName evidence="1">GIY-YIG domain-containing protein</fullName>
    </recommendedName>
</protein>
<evidence type="ECO:0000313" key="3">
    <source>
        <dbReference type="Proteomes" id="UP001595607"/>
    </source>
</evidence>
<evidence type="ECO:0000259" key="1">
    <source>
        <dbReference type="PROSITE" id="PS50164"/>
    </source>
</evidence>
<dbReference type="InterPro" id="IPR000305">
    <property type="entry name" value="GIY-YIG_endonuc"/>
</dbReference>
<evidence type="ECO:0000313" key="2">
    <source>
        <dbReference type="EMBL" id="MFC3301540.1"/>
    </source>
</evidence>
<comment type="caution">
    <text evidence="2">The sequence shown here is derived from an EMBL/GenBank/DDBJ whole genome shotgun (WGS) entry which is preliminary data.</text>
</comment>
<dbReference type="Proteomes" id="UP001595607">
    <property type="component" value="Unassembled WGS sequence"/>
</dbReference>
<feature type="domain" description="GIY-YIG" evidence="1">
    <location>
        <begin position="28"/>
        <end position="125"/>
    </location>
</feature>
<reference evidence="3" key="1">
    <citation type="journal article" date="2019" name="Int. J. Syst. Evol. Microbiol.">
        <title>The Global Catalogue of Microorganisms (GCM) 10K type strain sequencing project: providing services to taxonomists for standard genome sequencing and annotation.</title>
        <authorList>
            <consortium name="The Broad Institute Genomics Platform"/>
            <consortium name="The Broad Institute Genome Sequencing Center for Infectious Disease"/>
            <person name="Wu L."/>
            <person name="Ma J."/>
        </authorList>
    </citation>
    <scope>NUCLEOTIDE SEQUENCE [LARGE SCALE GENOMIC DNA]</scope>
    <source>
        <strain evidence="3">KCTC 22245</strain>
    </source>
</reference>
<dbReference type="CDD" id="cd10440">
    <property type="entry name" value="GIY-YIG_COG3680"/>
    <property type="match status" value="1"/>
</dbReference>
<dbReference type="RefSeq" id="WP_189572720.1">
    <property type="nucleotide sequence ID" value="NZ_BMXU01000001.1"/>
</dbReference>